<dbReference type="InterPro" id="IPR053734">
    <property type="entry name" value="Phage_Head-Tail_Connect_sf"/>
</dbReference>
<reference evidence="1" key="1">
    <citation type="submission" date="2024-01" db="EMBL/GenBank/DDBJ databases">
        <title>Sequencing the genomes of a sandfly, Sergentomyia squamirostris, and its two endosymbionts.</title>
        <authorList>
            <person name="Itokawa K."/>
            <person name="Sanjoba C."/>
        </authorList>
    </citation>
    <scope>NUCLEOTIDE SEQUENCE</scope>
    <source>
        <strain evidence="1">RiSSQ</strain>
    </source>
</reference>
<dbReference type="GO" id="GO:0019068">
    <property type="term" value="P:virion assembly"/>
    <property type="evidence" value="ECO:0007669"/>
    <property type="project" value="InterPro"/>
</dbReference>
<dbReference type="Gene3D" id="2.40.10.180">
    <property type="entry name" value="Phage tail proteins"/>
    <property type="match status" value="1"/>
</dbReference>
<name>A0AAT9G962_9RICK</name>
<dbReference type="AlphaFoldDB" id="A0AAT9G962"/>
<accession>A0AAT9G962</accession>
<gene>
    <name evidence="1" type="ORF">DMENIID0002_10140</name>
</gene>
<evidence type="ECO:0000313" key="1">
    <source>
        <dbReference type="EMBL" id="BFD46368.1"/>
    </source>
</evidence>
<evidence type="ECO:0008006" key="2">
    <source>
        <dbReference type="Google" id="ProtNLM"/>
    </source>
</evidence>
<sequence length="102" mass="11488">MVFQEDFAEFLDTEQGFAVEAIVTPKDGAAYQLTGIFVSNYYPIDIGTSGFVGFNPSFECCEEEARKINDGDILTVRQTKYKIVEIKLYDTGWVVLGLERQS</sequence>
<protein>
    <recommendedName>
        <fullName evidence="2">Phage protein</fullName>
    </recommendedName>
</protein>
<proteinExistence type="predicted"/>
<dbReference type="EMBL" id="AP029170">
    <property type="protein sequence ID" value="BFD46368.1"/>
    <property type="molecule type" value="Genomic_DNA"/>
</dbReference>
<dbReference type="InterPro" id="IPR008018">
    <property type="entry name" value="Phage_tail_attach_FII"/>
</dbReference>
<dbReference type="Pfam" id="PF05354">
    <property type="entry name" value="Phage_attach"/>
    <property type="match status" value="1"/>
</dbReference>
<organism evidence="1">
    <name type="scientific">Candidatus Tisiphia endosymbiont of Sergentomyia squamirostris</name>
    <dbReference type="NCBI Taxonomy" id="3113639"/>
    <lineage>
        <taxon>Bacteria</taxon>
        <taxon>Pseudomonadati</taxon>
        <taxon>Pseudomonadota</taxon>
        <taxon>Alphaproteobacteria</taxon>
        <taxon>Rickettsiales</taxon>
        <taxon>Rickettsiaceae</taxon>
        <taxon>Rickettsieae</taxon>
        <taxon>Candidatus Tisiphia</taxon>
    </lineage>
</organism>